<dbReference type="SUPFAM" id="SSF56601">
    <property type="entry name" value="beta-lactamase/transpeptidase-like"/>
    <property type="match status" value="1"/>
</dbReference>
<dbReference type="SUPFAM" id="SSF81296">
    <property type="entry name" value="E set domains"/>
    <property type="match status" value="1"/>
</dbReference>
<dbReference type="InterPro" id="IPR013783">
    <property type="entry name" value="Ig-like_fold"/>
</dbReference>
<dbReference type="InterPro" id="IPR014756">
    <property type="entry name" value="Ig_E-set"/>
</dbReference>
<proteinExistence type="predicted"/>
<dbReference type="EMBL" id="VWSF01000014">
    <property type="protein sequence ID" value="KAA5543408.1"/>
    <property type="molecule type" value="Genomic_DNA"/>
</dbReference>
<feature type="domain" description="IPT/TIG" evidence="2">
    <location>
        <begin position="407"/>
        <end position="481"/>
    </location>
</feature>
<accession>A0A5M6D785</accession>
<evidence type="ECO:0000313" key="4">
    <source>
        <dbReference type="Proteomes" id="UP000323426"/>
    </source>
</evidence>
<dbReference type="Gene3D" id="3.40.710.10">
    <property type="entry name" value="DD-peptidase/beta-lactamase superfamily"/>
    <property type="match status" value="1"/>
</dbReference>
<evidence type="ECO:0000259" key="1">
    <source>
        <dbReference type="Pfam" id="PF00144"/>
    </source>
</evidence>
<dbReference type="RefSeq" id="WP_150090243.1">
    <property type="nucleotide sequence ID" value="NZ_VWSF01000014.1"/>
</dbReference>
<dbReference type="Pfam" id="PF00144">
    <property type="entry name" value="Beta-lactamase"/>
    <property type="match status" value="1"/>
</dbReference>
<keyword evidence="4" id="KW-1185">Reference proteome</keyword>
<dbReference type="Gene3D" id="2.60.40.740">
    <property type="match status" value="1"/>
</dbReference>
<dbReference type="InterPro" id="IPR050491">
    <property type="entry name" value="AmpC-like"/>
</dbReference>
<keyword evidence="3" id="KW-0378">Hydrolase</keyword>
<sequence>MKNYFYLRIRPVSLLFIFFITFPLLSWGQGFGPKTEARLQAAIDAIQNDPAKPFVGGMSVAIKVVGGPEWQGATGYAARNTDLQNNLLPGGTPFTPSTLSQMYSVTKTFTAPLVLELAQEGYFGLDEPFIKYIPVPLSQINPNLDPTVTIRQLLAHESGYSDFVTELQVLLQVAAQPGRVWTPEEAVALLNQIFPPGTKRQYSNTNYLILGALIEIVTGKPLEQHYRERFFTPLGLESMYLGVREQIGNRGVLAAPHDNISQFNPIFMQLGLPTFPNAYTNISRFPMQAIISLAFAGGGLVSNAADLAEWGSALFGGRATSQATLDMMLNSFYPTPDVNGNYLGYGVKLIPLIDNADPFLGHNGDAPGYRSILVHEPTQKVTIAVLSNFAGADTYVIARAVYQALAPQILSFAPATGAPGTTVTIQGEGLATTTNVSFNGVAANFNIISEDEIEAVVPATATTGLITVVTAGGTAASSSPFTILNVNPNPNCSLTLITKVTQAEPWYGMWGAFNGAGMIDLSVSGGTAPYTYRWNAGAATQDLGLASPGTYSVLVTDATGCTGWTTVQVGRKNDFLRVLSSHQDVSAAGASDGSIDL</sequence>
<dbReference type="Proteomes" id="UP000323426">
    <property type="component" value="Unassembled WGS sequence"/>
</dbReference>
<name>A0A5M6D785_9BACT</name>
<feature type="non-terminal residue" evidence="3">
    <location>
        <position position="597"/>
    </location>
</feature>
<dbReference type="PANTHER" id="PTHR46825:SF7">
    <property type="entry name" value="D-ALANYL-D-ALANINE CARBOXYPEPTIDASE"/>
    <property type="match status" value="1"/>
</dbReference>
<feature type="domain" description="Beta-lactamase-related" evidence="1">
    <location>
        <begin position="48"/>
        <end position="405"/>
    </location>
</feature>
<dbReference type="AlphaFoldDB" id="A0A5M6D785"/>
<dbReference type="InterPro" id="IPR002909">
    <property type="entry name" value="IPT_dom"/>
</dbReference>
<organism evidence="3 4">
    <name type="scientific">Adhaeribacter rhizoryzae</name>
    <dbReference type="NCBI Taxonomy" id="2607907"/>
    <lineage>
        <taxon>Bacteria</taxon>
        <taxon>Pseudomonadati</taxon>
        <taxon>Bacteroidota</taxon>
        <taxon>Cytophagia</taxon>
        <taxon>Cytophagales</taxon>
        <taxon>Hymenobacteraceae</taxon>
        <taxon>Adhaeribacter</taxon>
    </lineage>
</organism>
<dbReference type="InterPro" id="IPR001466">
    <property type="entry name" value="Beta-lactam-related"/>
</dbReference>
<dbReference type="Pfam" id="PF01833">
    <property type="entry name" value="TIG"/>
    <property type="match status" value="1"/>
</dbReference>
<dbReference type="Pfam" id="PF13573">
    <property type="entry name" value="SprB"/>
    <property type="match status" value="1"/>
</dbReference>
<dbReference type="Gene3D" id="2.60.40.10">
    <property type="entry name" value="Immunoglobulins"/>
    <property type="match status" value="1"/>
</dbReference>
<dbReference type="InterPro" id="IPR025667">
    <property type="entry name" value="SprB_repeat"/>
</dbReference>
<evidence type="ECO:0000313" key="3">
    <source>
        <dbReference type="EMBL" id="KAA5543408.1"/>
    </source>
</evidence>
<gene>
    <name evidence="3" type="ORF">F0145_17375</name>
</gene>
<comment type="caution">
    <text evidence="3">The sequence shown here is derived from an EMBL/GenBank/DDBJ whole genome shotgun (WGS) entry which is preliminary data.</text>
</comment>
<reference evidence="3 4" key="1">
    <citation type="submission" date="2019-09" db="EMBL/GenBank/DDBJ databases">
        <title>Genome sequence and assembly of Adhaeribacter sp.</title>
        <authorList>
            <person name="Chhetri G."/>
        </authorList>
    </citation>
    <scope>NUCLEOTIDE SEQUENCE [LARGE SCALE GENOMIC DNA]</scope>
    <source>
        <strain evidence="3 4">DK36</strain>
    </source>
</reference>
<dbReference type="GO" id="GO:0016787">
    <property type="term" value="F:hydrolase activity"/>
    <property type="evidence" value="ECO:0007669"/>
    <property type="project" value="UniProtKB-KW"/>
</dbReference>
<protein>
    <submittedName>
        <fullName evidence="3">Serine hydrolase</fullName>
    </submittedName>
</protein>
<dbReference type="InterPro" id="IPR012338">
    <property type="entry name" value="Beta-lactam/transpept-like"/>
</dbReference>
<dbReference type="PANTHER" id="PTHR46825">
    <property type="entry name" value="D-ALANYL-D-ALANINE-CARBOXYPEPTIDASE/ENDOPEPTIDASE AMPH"/>
    <property type="match status" value="1"/>
</dbReference>
<evidence type="ECO:0000259" key="2">
    <source>
        <dbReference type="Pfam" id="PF01833"/>
    </source>
</evidence>